<dbReference type="SUPFAM" id="SSF53850">
    <property type="entry name" value="Periplasmic binding protein-like II"/>
    <property type="match status" value="1"/>
</dbReference>
<dbReference type="InterPro" id="IPR001638">
    <property type="entry name" value="Solute-binding_3/MltF_N"/>
</dbReference>
<evidence type="ECO:0000256" key="1">
    <source>
        <dbReference type="ARBA" id="ARBA00004418"/>
    </source>
</evidence>
<organism evidence="9 10">
    <name type="scientific">Camelimonas lactis</name>
    <dbReference type="NCBI Taxonomy" id="659006"/>
    <lineage>
        <taxon>Bacteria</taxon>
        <taxon>Pseudomonadati</taxon>
        <taxon>Pseudomonadota</taxon>
        <taxon>Alphaproteobacteria</taxon>
        <taxon>Hyphomicrobiales</taxon>
        <taxon>Chelatococcaceae</taxon>
        <taxon>Camelimonas</taxon>
    </lineage>
</organism>
<dbReference type="GO" id="GO:0042597">
    <property type="term" value="C:periplasmic space"/>
    <property type="evidence" value="ECO:0007669"/>
    <property type="project" value="UniProtKB-SubCell"/>
</dbReference>
<name>A0A4R2GTZ6_9HYPH</name>
<evidence type="ECO:0000259" key="8">
    <source>
        <dbReference type="SMART" id="SM00062"/>
    </source>
</evidence>
<evidence type="ECO:0000256" key="6">
    <source>
        <dbReference type="ARBA" id="ARBA00070228"/>
    </source>
</evidence>
<sequence>MSDFSPPRSPVVTDRRAFLRLVPGALALGAGLAARSGPAQAAASAQLNIGNQKGGLRSLIEASGNGGGLPFDLRWSEFQSAAPILESINAGALDVGYTGDFSVLTVFGNGAPIRAIAAVRNAAAGQAIVVRDSSSIRSVADLRGKTVAGTRGGWGEFLIKAALKEAGVDPGEVHIRFMAPPEALPAFSGGRIDAWAIWDPFISQVVLRAGARVLRDGQGLTPSIMLLVASQAAIASKRAQLAAFRDRVRRGIDWINGNIPTYAAYNSRLTGMPEEVLLRAFNVNRASNTRIDDALIAELQQAADQATAFGVFERKIDVAPLLDVSFQS</sequence>
<dbReference type="Pfam" id="PF09084">
    <property type="entry name" value="NMT1"/>
    <property type="match status" value="1"/>
</dbReference>
<protein>
    <recommendedName>
        <fullName evidence="6">Putative aliphatic sulfonates-binding protein</fullName>
    </recommendedName>
</protein>
<dbReference type="PANTHER" id="PTHR30024">
    <property type="entry name" value="ALIPHATIC SULFONATES-BINDING PROTEIN-RELATED"/>
    <property type="match status" value="1"/>
</dbReference>
<reference evidence="9 10" key="1">
    <citation type="submission" date="2019-03" db="EMBL/GenBank/DDBJ databases">
        <title>Genomic Encyclopedia of Type Strains, Phase IV (KMG-IV): sequencing the most valuable type-strain genomes for metagenomic binning, comparative biology and taxonomic classification.</title>
        <authorList>
            <person name="Goeker M."/>
        </authorList>
    </citation>
    <scope>NUCLEOTIDE SEQUENCE [LARGE SCALE GENOMIC DNA]</scope>
    <source>
        <strain evidence="9 10">DSM 22958</strain>
    </source>
</reference>
<dbReference type="InterPro" id="IPR006311">
    <property type="entry name" value="TAT_signal"/>
</dbReference>
<evidence type="ECO:0000313" key="9">
    <source>
        <dbReference type="EMBL" id="TCO13766.1"/>
    </source>
</evidence>
<evidence type="ECO:0000256" key="7">
    <source>
        <dbReference type="SAM" id="SignalP"/>
    </source>
</evidence>
<dbReference type="NCBIfam" id="TIGR01728">
    <property type="entry name" value="SsuA_fam"/>
    <property type="match status" value="1"/>
</dbReference>
<dbReference type="InterPro" id="IPR010067">
    <property type="entry name" value="ABC_SsuA_sub-bd"/>
</dbReference>
<evidence type="ECO:0000256" key="4">
    <source>
        <dbReference type="ARBA" id="ARBA00022729"/>
    </source>
</evidence>
<keyword evidence="3" id="KW-0813">Transport</keyword>
<dbReference type="Gene3D" id="3.40.190.10">
    <property type="entry name" value="Periplasmic binding protein-like II"/>
    <property type="match status" value="2"/>
</dbReference>
<comment type="function">
    <text evidence="5">Part of a binding-protein-dependent transport system for aliphatic sulfonates. Putative binding protein.</text>
</comment>
<keyword evidence="4 7" id="KW-0732">Signal</keyword>
<dbReference type="PROSITE" id="PS51318">
    <property type="entry name" value="TAT"/>
    <property type="match status" value="1"/>
</dbReference>
<dbReference type="GO" id="GO:0042626">
    <property type="term" value="F:ATPase-coupled transmembrane transporter activity"/>
    <property type="evidence" value="ECO:0007669"/>
    <property type="project" value="InterPro"/>
</dbReference>
<dbReference type="FunFam" id="3.40.190.10:FF:000050">
    <property type="entry name" value="Sulfonate ABC transporter substrate-binding protein"/>
    <property type="match status" value="1"/>
</dbReference>
<feature type="domain" description="Solute-binding protein family 3/N-terminal" evidence="8">
    <location>
        <begin position="46"/>
        <end position="258"/>
    </location>
</feature>
<comment type="subcellular location">
    <subcellularLocation>
        <location evidence="1">Periplasm</location>
    </subcellularLocation>
</comment>
<gene>
    <name evidence="9" type="ORF">EV666_105137</name>
</gene>
<dbReference type="SMART" id="SM00062">
    <property type="entry name" value="PBPb"/>
    <property type="match status" value="1"/>
</dbReference>
<feature type="signal peptide" evidence="7">
    <location>
        <begin position="1"/>
        <end position="41"/>
    </location>
</feature>
<dbReference type="RefSeq" id="WP_165909932.1">
    <property type="nucleotide sequence ID" value="NZ_JBHUNN010000002.1"/>
</dbReference>
<evidence type="ECO:0000313" key="10">
    <source>
        <dbReference type="Proteomes" id="UP000294881"/>
    </source>
</evidence>
<feature type="chain" id="PRO_5020427070" description="Putative aliphatic sulfonates-binding protein" evidence="7">
    <location>
        <begin position="42"/>
        <end position="328"/>
    </location>
</feature>
<evidence type="ECO:0000256" key="3">
    <source>
        <dbReference type="ARBA" id="ARBA00022448"/>
    </source>
</evidence>
<accession>A0A4R2GTZ6</accession>
<dbReference type="AlphaFoldDB" id="A0A4R2GTZ6"/>
<evidence type="ECO:0000256" key="5">
    <source>
        <dbReference type="ARBA" id="ARBA00055538"/>
    </source>
</evidence>
<dbReference type="InterPro" id="IPR015168">
    <property type="entry name" value="SsuA/THI5"/>
</dbReference>
<comment type="caution">
    <text evidence="9">The sequence shown here is derived from an EMBL/GenBank/DDBJ whole genome shotgun (WGS) entry which is preliminary data.</text>
</comment>
<dbReference type="EMBL" id="SLWL01000005">
    <property type="protein sequence ID" value="TCO13766.1"/>
    <property type="molecule type" value="Genomic_DNA"/>
</dbReference>
<dbReference type="PANTHER" id="PTHR30024:SF48">
    <property type="entry name" value="ABC TRANSPORTER SUBSTRATE-BINDING PROTEIN"/>
    <property type="match status" value="1"/>
</dbReference>
<dbReference type="Proteomes" id="UP000294881">
    <property type="component" value="Unassembled WGS sequence"/>
</dbReference>
<dbReference type="GO" id="GO:0016020">
    <property type="term" value="C:membrane"/>
    <property type="evidence" value="ECO:0007669"/>
    <property type="project" value="InterPro"/>
</dbReference>
<proteinExistence type="inferred from homology"/>
<evidence type="ECO:0000256" key="2">
    <source>
        <dbReference type="ARBA" id="ARBA00010742"/>
    </source>
</evidence>
<comment type="similarity">
    <text evidence="2">Belongs to the bacterial solute-binding protein SsuA/TauA family.</text>
</comment>
<keyword evidence="10" id="KW-1185">Reference proteome</keyword>